<name>A0A8J5NNW1_FUSOX</name>
<dbReference type="AlphaFoldDB" id="A0A8J5NNW1"/>
<organism evidence="2 3">
    <name type="scientific">Fusarium oxysporum f. sp. rapae</name>
    <dbReference type="NCBI Taxonomy" id="485398"/>
    <lineage>
        <taxon>Eukaryota</taxon>
        <taxon>Fungi</taxon>
        <taxon>Dikarya</taxon>
        <taxon>Ascomycota</taxon>
        <taxon>Pezizomycotina</taxon>
        <taxon>Sordariomycetes</taxon>
        <taxon>Hypocreomycetidae</taxon>
        <taxon>Hypocreales</taxon>
        <taxon>Nectriaceae</taxon>
        <taxon>Fusarium</taxon>
        <taxon>Fusarium oxysporum species complex</taxon>
    </lineage>
</organism>
<sequence length="158" mass="18014">MFHPSNGYSEHWRQDVKPKEENQPHVVDMRIPPAANSTKHDAAIEVAIHFVQDHTFALPNGELRALYQFKLRFISATMSTVDKIVRFASPGEVLQVEKSEQNGDPLLQGWELVDADDRDSDVEDYQAFGRKGRTVGDLINDIRWFCGKDPILYDSNKS</sequence>
<feature type="compositionally biased region" description="Basic and acidic residues" evidence="1">
    <location>
        <begin position="10"/>
        <end position="23"/>
    </location>
</feature>
<dbReference type="Proteomes" id="UP000694050">
    <property type="component" value="Unassembled WGS sequence"/>
</dbReference>
<evidence type="ECO:0000313" key="2">
    <source>
        <dbReference type="EMBL" id="KAG7408488.1"/>
    </source>
</evidence>
<evidence type="ECO:0000256" key="1">
    <source>
        <dbReference type="SAM" id="MobiDB-lite"/>
    </source>
</evidence>
<gene>
    <name evidence="2" type="ORF">Forpe1208_v012077</name>
</gene>
<accession>A0A8J5NNW1</accession>
<evidence type="ECO:0000313" key="3">
    <source>
        <dbReference type="Proteomes" id="UP000694050"/>
    </source>
</evidence>
<feature type="region of interest" description="Disordered" evidence="1">
    <location>
        <begin position="1"/>
        <end position="28"/>
    </location>
</feature>
<protein>
    <submittedName>
        <fullName evidence="2">Uncharacterized protein</fullName>
    </submittedName>
</protein>
<proteinExistence type="predicted"/>
<dbReference type="EMBL" id="JAELUQ010000009">
    <property type="protein sequence ID" value="KAG7408488.1"/>
    <property type="molecule type" value="Genomic_DNA"/>
</dbReference>
<comment type="caution">
    <text evidence="2">The sequence shown here is derived from an EMBL/GenBank/DDBJ whole genome shotgun (WGS) entry which is preliminary data.</text>
</comment>
<reference evidence="2" key="1">
    <citation type="submission" date="2021-04" db="EMBL/GenBank/DDBJ databases">
        <title>First draft genome resource for Brassicaceae pathogens Fusarium oxysporum f. sp. raphani and Fusarium oxysporum f. sp. rapae.</title>
        <authorList>
            <person name="Asai S."/>
        </authorList>
    </citation>
    <scope>NUCLEOTIDE SEQUENCE</scope>
    <source>
        <strain evidence="2">Tf1208</strain>
    </source>
</reference>